<evidence type="ECO:0000256" key="5">
    <source>
        <dbReference type="ARBA" id="ARBA00023049"/>
    </source>
</evidence>
<dbReference type="CDD" id="cd09606">
    <property type="entry name" value="M3B_PepF"/>
    <property type="match status" value="1"/>
</dbReference>
<evidence type="ECO:0000313" key="8">
    <source>
        <dbReference type="EMBL" id="HIR66212.1"/>
    </source>
</evidence>
<reference evidence="8" key="1">
    <citation type="submission" date="2020-10" db="EMBL/GenBank/DDBJ databases">
        <authorList>
            <person name="Gilroy R."/>
        </authorList>
    </citation>
    <scope>NUCLEOTIDE SEQUENCE</scope>
    <source>
        <strain evidence="8">CHK121-14286</strain>
    </source>
</reference>
<evidence type="ECO:0000259" key="7">
    <source>
        <dbReference type="Pfam" id="PF01432"/>
    </source>
</evidence>
<dbReference type="InterPro" id="IPR045090">
    <property type="entry name" value="Pept_M3A_M3B"/>
</dbReference>
<comment type="cofactor">
    <cofactor evidence="6">
        <name>Zn(2+)</name>
        <dbReference type="ChEBI" id="CHEBI:29105"/>
    </cofactor>
    <text evidence="6">Binds 1 zinc ion.</text>
</comment>
<dbReference type="PANTHER" id="PTHR11804:SF28">
    <property type="entry name" value="OLIGOENDOPEPTIDASE F"/>
    <property type="match status" value="1"/>
</dbReference>
<protein>
    <submittedName>
        <fullName evidence="8">M3 family oligoendopeptidase</fullName>
    </submittedName>
</protein>
<name>A0A9D1E4X4_9BACT</name>
<dbReference type="GO" id="GO:0046872">
    <property type="term" value="F:metal ion binding"/>
    <property type="evidence" value="ECO:0007669"/>
    <property type="project" value="UniProtKB-UniRule"/>
</dbReference>
<feature type="domain" description="Peptidase M3A/M3B catalytic" evidence="7">
    <location>
        <begin position="169"/>
        <end position="542"/>
    </location>
</feature>
<dbReference type="PANTHER" id="PTHR11804">
    <property type="entry name" value="PROTEASE M3 THIMET OLIGOPEPTIDASE-RELATED"/>
    <property type="match status" value="1"/>
</dbReference>
<accession>A0A9D1E4X4</accession>
<reference evidence="8" key="2">
    <citation type="journal article" date="2021" name="PeerJ">
        <title>Extensive microbial diversity within the chicken gut microbiome revealed by metagenomics and culture.</title>
        <authorList>
            <person name="Gilroy R."/>
            <person name="Ravi A."/>
            <person name="Getino M."/>
            <person name="Pursley I."/>
            <person name="Horton D.L."/>
            <person name="Alikhan N.F."/>
            <person name="Baker D."/>
            <person name="Gharbi K."/>
            <person name="Hall N."/>
            <person name="Watson M."/>
            <person name="Adriaenssens E.M."/>
            <person name="Foster-Nyarko E."/>
            <person name="Jarju S."/>
            <person name="Secka A."/>
            <person name="Antonio M."/>
            <person name="Oren A."/>
            <person name="Chaudhuri R.R."/>
            <person name="La Ragione R."/>
            <person name="Hildebrand F."/>
            <person name="Pallen M.J."/>
        </authorList>
    </citation>
    <scope>NUCLEOTIDE SEQUENCE</scope>
    <source>
        <strain evidence="8">CHK121-14286</strain>
    </source>
</reference>
<dbReference type="Proteomes" id="UP000824200">
    <property type="component" value="Unassembled WGS sequence"/>
</dbReference>
<proteinExistence type="inferred from homology"/>
<comment type="caution">
    <text evidence="8">The sequence shown here is derived from an EMBL/GenBank/DDBJ whole genome shotgun (WGS) entry which is preliminary data.</text>
</comment>
<dbReference type="GO" id="GO:0006518">
    <property type="term" value="P:peptide metabolic process"/>
    <property type="evidence" value="ECO:0007669"/>
    <property type="project" value="TreeGrafter"/>
</dbReference>
<dbReference type="AlphaFoldDB" id="A0A9D1E4X4"/>
<dbReference type="GO" id="GO:0006508">
    <property type="term" value="P:proteolysis"/>
    <property type="evidence" value="ECO:0007669"/>
    <property type="project" value="UniProtKB-KW"/>
</dbReference>
<gene>
    <name evidence="8" type="ORF">IAC95_04980</name>
</gene>
<keyword evidence="4 6" id="KW-0862">Zinc</keyword>
<dbReference type="Pfam" id="PF01432">
    <property type="entry name" value="Peptidase_M3"/>
    <property type="match status" value="1"/>
</dbReference>
<keyword evidence="3 6" id="KW-0378">Hydrolase</keyword>
<evidence type="ECO:0000256" key="2">
    <source>
        <dbReference type="ARBA" id="ARBA00022723"/>
    </source>
</evidence>
<evidence type="ECO:0000256" key="4">
    <source>
        <dbReference type="ARBA" id="ARBA00022833"/>
    </source>
</evidence>
<organism evidence="8 9">
    <name type="scientific">Candidatus Fimimonas gallinarum</name>
    <dbReference type="NCBI Taxonomy" id="2840821"/>
    <lineage>
        <taxon>Bacteria</taxon>
        <taxon>Pseudomonadati</taxon>
        <taxon>Myxococcota</taxon>
        <taxon>Myxococcia</taxon>
        <taxon>Myxococcales</taxon>
        <taxon>Cystobacterineae</taxon>
        <taxon>Myxococcaceae</taxon>
        <taxon>Myxococcaceae incertae sedis</taxon>
        <taxon>Candidatus Fimimonas</taxon>
    </lineage>
</organism>
<keyword evidence="2 6" id="KW-0479">Metal-binding</keyword>
<dbReference type="InterPro" id="IPR001567">
    <property type="entry name" value="Pept_M3A_M3B_dom"/>
</dbReference>
<dbReference type="EMBL" id="DVHL01000041">
    <property type="protein sequence ID" value="HIR66212.1"/>
    <property type="molecule type" value="Genomic_DNA"/>
</dbReference>
<dbReference type="InterPro" id="IPR011976">
    <property type="entry name" value="Pept_M3B_oligopep-rel"/>
</dbReference>
<comment type="similarity">
    <text evidence="6">Belongs to the peptidase M3 family.</text>
</comment>
<evidence type="ECO:0000256" key="1">
    <source>
        <dbReference type="ARBA" id="ARBA00022670"/>
    </source>
</evidence>
<dbReference type="SUPFAM" id="SSF55486">
    <property type="entry name" value="Metalloproteases ('zincins'), catalytic domain"/>
    <property type="match status" value="1"/>
</dbReference>
<sequence length="558" mass="65036">MVKISQIKYIRPDKDAVLSKFRQFKTRFENAATVTEFFAVHDEYKQFVEEFGTNMRLAFIRFSQDTRDKYYAEEMDYLDEISPEFSVAEAEICKCYLNSKFRKQLEERFPKVMFTNLQMAVDANNPAIVDLRVEQNKLTTSYTKLISSITIDFNGERLPLSGIRKYFTSNDRSLRKAAYMAFGQALEDNKQQLDEIYDKLVKVRTQMGRKAGFENFSPLGYLQMQRNCYTKEDIAKFRSNVLKYLVPLCSKIRAKVGENLNLGKQYIYDNDVFTAEEPKPIGTPDEIFANASKMYNEMSPETGKLFDTMVESECFDVMSREGKWGGGYCEGLPKYKLPFILSNWNGSAGDIDVLTHEFGHALEFYKSFFIESEFLSSVSMETAEVHSMSMEFLAYPWLKLFFGDKTEEYKFYHISGAVTFIPYGTIVDYFQQTCYDNPDMTPQQRNEFYNKIEKQFLPHMTTEGVPALQDGRRWQRQSHIFESPFYYIDYCFAQFTALQFLALSQQDYDATFKKYIKFLDYGGTKTFTELLQECGLLSPFEEESFKLVVDACEKILGL</sequence>
<keyword evidence="5 6" id="KW-0482">Metalloprotease</keyword>
<evidence type="ECO:0000313" key="9">
    <source>
        <dbReference type="Proteomes" id="UP000824200"/>
    </source>
</evidence>
<dbReference type="NCBIfam" id="TIGR02289">
    <property type="entry name" value="M3_not_pepF"/>
    <property type="match status" value="1"/>
</dbReference>
<dbReference type="Gene3D" id="1.10.1370.30">
    <property type="match status" value="1"/>
</dbReference>
<evidence type="ECO:0000256" key="3">
    <source>
        <dbReference type="ARBA" id="ARBA00022801"/>
    </source>
</evidence>
<evidence type="ECO:0000256" key="6">
    <source>
        <dbReference type="RuleBase" id="RU003435"/>
    </source>
</evidence>
<dbReference type="GO" id="GO:0004222">
    <property type="term" value="F:metalloendopeptidase activity"/>
    <property type="evidence" value="ECO:0007669"/>
    <property type="project" value="InterPro"/>
</dbReference>
<keyword evidence="1 6" id="KW-0645">Protease</keyword>